<proteinExistence type="inferred from homology"/>
<reference evidence="5 6" key="1">
    <citation type="submission" date="2021-03" db="EMBL/GenBank/DDBJ databases">
        <title>Genomic Encyclopedia of Type Strains, Phase IV (KMG-IV): sequencing the most valuable type-strain genomes for metagenomic binning, comparative biology and taxonomic classification.</title>
        <authorList>
            <person name="Goeker M."/>
        </authorList>
    </citation>
    <scope>NUCLEOTIDE SEQUENCE [LARGE SCALE GENOMIC DNA]</scope>
    <source>
        <strain evidence="5 6">DSM 24004</strain>
    </source>
</reference>
<dbReference type="EC" id="1.3.1.12" evidence="5"/>
<gene>
    <name evidence="5" type="ORF">J2Z76_002287</name>
</gene>
<dbReference type="PROSITE" id="PS51176">
    <property type="entry name" value="PDH_ADH"/>
    <property type="match status" value="1"/>
</dbReference>
<evidence type="ECO:0000259" key="4">
    <source>
        <dbReference type="PROSITE" id="PS51176"/>
    </source>
</evidence>
<dbReference type="SUPFAM" id="SSF51735">
    <property type="entry name" value="NAD(P)-binding Rossmann-fold domains"/>
    <property type="match status" value="1"/>
</dbReference>
<dbReference type="PANTHER" id="PTHR21363:SF0">
    <property type="entry name" value="PREPHENATE DEHYDROGENASE [NADP(+)]"/>
    <property type="match status" value="1"/>
</dbReference>
<sequence>MKALDISNLNITIVGIGLIGGSYAKAIRKNIKINKLWAIDINMDALNEAKYTGVIDDGFTNSQFPLENSDIVILCTYPNITIDFLKENMMYFKKKALITDTLGMKNKIVSETLSVIRDDLEFIGGHPMSGKESNGYNYSDADIFKNAQYILTPNKTTSSNSLNLLKQIITSIGFSDIIEMSSQTHDEKVAFTSQLPHIIACTLMNSSNLNNNLQCVGGSFKDATRVADINSELWSELIFENKDNILNELNNFIVDITNIHNIIKSDDKDNLVSFLNISKERRKKMNI</sequence>
<dbReference type="Proteomes" id="UP001519342">
    <property type="component" value="Unassembled WGS sequence"/>
</dbReference>
<dbReference type="EMBL" id="JAGGKS010000006">
    <property type="protein sequence ID" value="MBP1926422.1"/>
    <property type="molecule type" value="Genomic_DNA"/>
</dbReference>
<dbReference type="InterPro" id="IPR046826">
    <property type="entry name" value="PDH_N"/>
</dbReference>
<dbReference type="InterPro" id="IPR050812">
    <property type="entry name" value="Preph/Arog_dehydrog"/>
</dbReference>
<dbReference type="Pfam" id="PF02153">
    <property type="entry name" value="PDH_N"/>
    <property type="match status" value="1"/>
</dbReference>
<keyword evidence="6" id="KW-1185">Reference proteome</keyword>
<dbReference type="PANTHER" id="PTHR21363">
    <property type="entry name" value="PREPHENATE DEHYDROGENASE"/>
    <property type="match status" value="1"/>
</dbReference>
<dbReference type="SUPFAM" id="SSF48179">
    <property type="entry name" value="6-phosphogluconate dehydrogenase C-terminal domain-like"/>
    <property type="match status" value="1"/>
</dbReference>
<evidence type="ECO:0000256" key="3">
    <source>
        <dbReference type="ARBA" id="ARBA00029440"/>
    </source>
</evidence>
<evidence type="ECO:0000256" key="2">
    <source>
        <dbReference type="ARBA" id="ARBA00023002"/>
    </source>
</evidence>
<evidence type="ECO:0000313" key="5">
    <source>
        <dbReference type="EMBL" id="MBP1926422.1"/>
    </source>
</evidence>
<dbReference type="Gene3D" id="1.10.3660.10">
    <property type="entry name" value="6-phosphogluconate dehydrogenase C-terminal like domain"/>
    <property type="match status" value="1"/>
</dbReference>
<comment type="caution">
    <text evidence="5">The sequence shown here is derived from an EMBL/GenBank/DDBJ whole genome shotgun (WGS) entry which is preliminary data.</text>
</comment>
<dbReference type="InterPro" id="IPR046825">
    <property type="entry name" value="PDH_C"/>
</dbReference>
<name>A0ABS4GFE6_9FIRM</name>
<dbReference type="RefSeq" id="WP_209512154.1">
    <property type="nucleotide sequence ID" value="NZ_JAGGKS010000006.1"/>
</dbReference>
<dbReference type="Pfam" id="PF20463">
    <property type="entry name" value="PDH_C"/>
    <property type="match status" value="1"/>
</dbReference>
<comment type="pathway">
    <text evidence="3">Amino-acid biosynthesis.</text>
</comment>
<evidence type="ECO:0000256" key="1">
    <source>
        <dbReference type="ARBA" id="ARBA00007964"/>
    </source>
</evidence>
<accession>A0ABS4GFE6</accession>
<evidence type="ECO:0000313" key="6">
    <source>
        <dbReference type="Proteomes" id="UP001519342"/>
    </source>
</evidence>
<organism evidence="5 6">
    <name type="scientific">Sedimentibacter acidaminivorans</name>
    <dbReference type="NCBI Taxonomy" id="913099"/>
    <lineage>
        <taxon>Bacteria</taxon>
        <taxon>Bacillati</taxon>
        <taxon>Bacillota</taxon>
        <taxon>Tissierellia</taxon>
        <taxon>Sedimentibacter</taxon>
    </lineage>
</organism>
<dbReference type="Gene3D" id="3.40.50.720">
    <property type="entry name" value="NAD(P)-binding Rossmann-like Domain"/>
    <property type="match status" value="1"/>
</dbReference>
<protein>
    <submittedName>
        <fullName evidence="5">Prephenate dehydrogenase</fullName>
        <ecNumber evidence="5">1.3.1.12</ecNumber>
    </submittedName>
</protein>
<dbReference type="InterPro" id="IPR003099">
    <property type="entry name" value="Prephen_DH"/>
</dbReference>
<keyword evidence="2 5" id="KW-0560">Oxidoreductase</keyword>
<dbReference type="InterPro" id="IPR008927">
    <property type="entry name" value="6-PGluconate_DH-like_C_sf"/>
</dbReference>
<feature type="domain" description="Prephenate/arogenate dehydrogenase" evidence="4">
    <location>
        <begin position="9"/>
        <end position="287"/>
    </location>
</feature>
<comment type="similarity">
    <text evidence="1">Belongs to the prephenate/arogenate dehydrogenase family.</text>
</comment>
<dbReference type="GO" id="GO:0008977">
    <property type="term" value="F:prephenate dehydrogenase (NAD+) activity"/>
    <property type="evidence" value="ECO:0007669"/>
    <property type="project" value="UniProtKB-EC"/>
</dbReference>
<dbReference type="InterPro" id="IPR036291">
    <property type="entry name" value="NAD(P)-bd_dom_sf"/>
</dbReference>